<name>A0ABQ9H5D3_9NEOP</name>
<reference evidence="3 4" key="1">
    <citation type="submission" date="2023-02" db="EMBL/GenBank/DDBJ databases">
        <title>LHISI_Scaffold_Assembly.</title>
        <authorList>
            <person name="Stuart O.P."/>
            <person name="Cleave R."/>
            <person name="Magrath M.J.L."/>
            <person name="Mikheyev A.S."/>
        </authorList>
    </citation>
    <scope>NUCLEOTIDE SEQUENCE [LARGE SCALE GENOMIC DNA]</scope>
    <source>
        <strain evidence="3">Daus_M_001</strain>
        <tissue evidence="3">Leg muscle</tissue>
    </source>
</reference>
<comment type="caution">
    <text evidence="3">The sequence shown here is derived from an EMBL/GenBank/DDBJ whole genome shotgun (WGS) entry which is preliminary data.</text>
</comment>
<sequence length="702" mass="80524">MELRMEGWRVSSFLMRGSHQQLQTAHYRRKPLEILEDCLDSKVVRIVVGMSDVKTSEQHQLLPELTLEQAILAVKQAEVQSSQSAVLYREHHRHMEVHCMQTKLTFLNPSSTSYRCKSVPRVHERSKCPARNAQCFECNKPCHWALVCRVYKSTDQGRVLNDSEGVEPKQDVKQDGHALSIRGYLEIELLARGKTCIVEVYVISGLPTPILGRECLKNLGIVCIQGDHWNIHESGVTIRAYQSYLKTYHKPLQQILHTNTLDELYPRLQRFQICFIRYDYSVQYVPGKELMVADCLSRSPETADAQKQEEELTQEAETIVQQVISIYPDTGHFLSVILLEQEKDPVCIKLKQYATTGWPKRGDLTEQMYLYYQFRHEITFEDRFFEIVAISFIADEVYIRHLKEVFSRFGIPEIVRADSGTQFLPLRFREFSSLYNFTVITSSSHYHQSNGGVEAAVKAKRYNKRHRVRQIEDLKVGELVWISDLRDYGMIQQIGPEPRSYIVRTSRGDYRRNTWFLVPAPYNEGKVVVNRGLCNSEVNERETPVGVDKEESGEDFKGFEMDKGTDSTEVGTRWHTPSREGTLQTVNHRSDRNVKQPAWIKCEKMPVKRLLSSASAVSDETNDDDELSAMQYMTWGGIRSHAMSIFGHVLGHRCDGGGSVRDDLGSECLLCTHITIARDGSTTCSARQFASQCECYMTSLIE</sequence>
<gene>
    <name evidence="3" type="ORF">PR048_020108</name>
</gene>
<feature type="compositionally biased region" description="Basic and acidic residues" evidence="1">
    <location>
        <begin position="541"/>
        <end position="566"/>
    </location>
</feature>
<organism evidence="3 4">
    <name type="scientific">Dryococelus australis</name>
    <dbReference type="NCBI Taxonomy" id="614101"/>
    <lineage>
        <taxon>Eukaryota</taxon>
        <taxon>Metazoa</taxon>
        <taxon>Ecdysozoa</taxon>
        <taxon>Arthropoda</taxon>
        <taxon>Hexapoda</taxon>
        <taxon>Insecta</taxon>
        <taxon>Pterygota</taxon>
        <taxon>Neoptera</taxon>
        <taxon>Polyneoptera</taxon>
        <taxon>Phasmatodea</taxon>
        <taxon>Verophasmatodea</taxon>
        <taxon>Anareolatae</taxon>
        <taxon>Phasmatidae</taxon>
        <taxon>Eurycanthinae</taxon>
        <taxon>Dryococelus</taxon>
    </lineage>
</organism>
<accession>A0ABQ9H5D3</accession>
<dbReference type="InterPro" id="IPR012337">
    <property type="entry name" value="RNaseH-like_sf"/>
</dbReference>
<dbReference type="Proteomes" id="UP001159363">
    <property type="component" value="Chromosome 6"/>
</dbReference>
<dbReference type="PANTHER" id="PTHR37984:SF7">
    <property type="entry name" value="INTEGRASE CATALYTIC DOMAIN-CONTAINING PROTEIN"/>
    <property type="match status" value="1"/>
</dbReference>
<dbReference type="PROSITE" id="PS50994">
    <property type="entry name" value="INTEGRASE"/>
    <property type="match status" value="1"/>
</dbReference>
<evidence type="ECO:0000313" key="4">
    <source>
        <dbReference type="Proteomes" id="UP001159363"/>
    </source>
</evidence>
<dbReference type="EMBL" id="JARBHB010000007">
    <property type="protein sequence ID" value="KAJ8879500.1"/>
    <property type="molecule type" value="Genomic_DNA"/>
</dbReference>
<proteinExistence type="predicted"/>
<keyword evidence="4" id="KW-1185">Reference proteome</keyword>
<dbReference type="PANTHER" id="PTHR37984">
    <property type="entry name" value="PROTEIN CBG26694"/>
    <property type="match status" value="1"/>
</dbReference>
<dbReference type="SUPFAM" id="SSF53098">
    <property type="entry name" value="Ribonuclease H-like"/>
    <property type="match status" value="1"/>
</dbReference>
<evidence type="ECO:0000259" key="2">
    <source>
        <dbReference type="PROSITE" id="PS50994"/>
    </source>
</evidence>
<dbReference type="InterPro" id="IPR050951">
    <property type="entry name" value="Retrovirus_Pol_polyprotein"/>
</dbReference>
<feature type="domain" description="Integrase catalytic" evidence="2">
    <location>
        <begin position="341"/>
        <end position="506"/>
    </location>
</feature>
<evidence type="ECO:0000313" key="3">
    <source>
        <dbReference type="EMBL" id="KAJ8879500.1"/>
    </source>
</evidence>
<evidence type="ECO:0000256" key="1">
    <source>
        <dbReference type="SAM" id="MobiDB-lite"/>
    </source>
</evidence>
<protein>
    <recommendedName>
        <fullName evidence="2">Integrase catalytic domain-containing protein</fullName>
    </recommendedName>
</protein>
<feature type="region of interest" description="Disordered" evidence="1">
    <location>
        <begin position="541"/>
        <end position="575"/>
    </location>
</feature>
<dbReference type="InterPro" id="IPR036397">
    <property type="entry name" value="RNaseH_sf"/>
</dbReference>
<dbReference type="Gene3D" id="3.30.420.10">
    <property type="entry name" value="Ribonuclease H-like superfamily/Ribonuclease H"/>
    <property type="match status" value="1"/>
</dbReference>
<dbReference type="InterPro" id="IPR001584">
    <property type="entry name" value="Integrase_cat-core"/>
</dbReference>